<dbReference type="InterPro" id="IPR036651">
    <property type="entry name" value="Gln_synt_N_sf"/>
</dbReference>
<dbReference type="PROSITE" id="PS00181">
    <property type="entry name" value="GLNA_ATP"/>
    <property type="match status" value="1"/>
</dbReference>
<dbReference type="PROSITE" id="PS51987">
    <property type="entry name" value="GS_CATALYTIC"/>
    <property type="match status" value="1"/>
</dbReference>
<sequence length="455" mass="49465">MTSSNDFAAATQALGAQTIECALADFTSLARGKWLAADEFVAQQGCRLPNVLFGMTVTGGWPEALFGSLMPKGYSDMQLLADLDTLRARPGRPHEATVLCEPVGRWFSSSLGREVDACELSPRAWLKTVLAQYALLGLQATVAPELEMFLLRRDGAAIDCAKAHPASPTLEQTCEQYSLERTAQFEPFFDALYAGCETLGIPVSGHLHEASLSQYEVNFRPGPALQQADAVFRFKRLAREIANRQGFLASFAAKPFTDQPGTGMHWHFSLQHTTGDWPHVFATPDGLASPELMHFIAGLQAHTPSAMALFAPYDMSFDRIAMSDSSPTHADWGHDDRLAAFRIPAAGDPAAVRVENRLPGGDASPYLVVGATLAFGLDGLRNRLAVKGGKDHRLLLPLNLPDALDALASSPTARAMLGDAMVDLFVALKRNEHEERSALADPRQDWDLKHMIELA</sequence>
<dbReference type="PANTHER" id="PTHR43785">
    <property type="entry name" value="GAMMA-GLUTAMYLPUTRESCINE SYNTHETASE"/>
    <property type="match status" value="1"/>
</dbReference>
<evidence type="ECO:0000313" key="7">
    <source>
        <dbReference type="EMBL" id="AOW15066.1"/>
    </source>
</evidence>
<dbReference type="EMBL" id="CP017476">
    <property type="protein sequence ID" value="AOW15066.1"/>
    <property type="molecule type" value="Genomic_DNA"/>
</dbReference>
<dbReference type="SUPFAM" id="SSF54368">
    <property type="entry name" value="Glutamine synthetase, N-terminal domain"/>
    <property type="match status" value="1"/>
</dbReference>
<dbReference type="SMART" id="SM01230">
    <property type="entry name" value="Gln-synt_C"/>
    <property type="match status" value="1"/>
</dbReference>
<dbReference type="SUPFAM" id="SSF55931">
    <property type="entry name" value="Glutamine synthetase/guanido kinase"/>
    <property type="match status" value="1"/>
</dbReference>
<dbReference type="KEGG" id="hyl:LPB072_21910"/>
<dbReference type="Proteomes" id="UP000185680">
    <property type="component" value="Chromosome"/>
</dbReference>
<protein>
    <recommendedName>
        <fullName evidence="6">GS catalytic domain-containing protein</fullName>
    </recommendedName>
</protein>
<organism evidence="7 10">
    <name type="scientific">Hydrogenophaga crassostreae</name>
    <dbReference type="NCBI Taxonomy" id="1763535"/>
    <lineage>
        <taxon>Bacteria</taxon>
        <taxon>Pseudomonadati</taxon>
        <taxon>Pseudomonadota</taxon>
        <taxon>Betaproteobacteria</taxon>
        <taxon>Burkholderiales</taxon>
        <taxon>Comamonadaceae</taxon>
        <taxon>Hydrogenophaga</taxon>
    </lineage>
</organism>
<evidence type="ECO:0000256" key="2">
    <source>
        <dbReference type="ARBA" id="ARBA00022598"/>
    </source>
</evidence>
<proteinExistence type="inferred from homology"/>
<evidence type="ECO:0000313" key="8">
    <source>
        <dbReference type="EMBL" id="OAD39518.1"/>
    </source>
</evidence>
<comment type="cofactor">
    <cofactor evidence="1">
        <name>Mg(2+)</name>
        <dbReference type="ChEBI" id="CHEBI:18420"/>
    </cofactor>
</comment>
<dbReference type="STRING" id="1763535.LPB072_21910"/>
<dbReference type="EMBL" id="LVWD01000042">
    <property type="protein sequence ID" value="OAD39518.1"/>
    <property type="molecule type" value="Genomic_DNA"/>
</dbReference>
<gene>
    <name evidence="7" type="ORF">LPB072_21910</name>
    <name evidence="8" type="ORF">LPB72_21295</name>
</gene>
<dbReference type="Pfam" id="PF00120">
    <property type="entry name" value="Gln-synt_C"/>
    <property type="match status" value="1"/>
</dbReference>
<evidence type="ECO:0000256" key="5">
    <source>
        <dbReference type="RuleBase" id="RU000384"/>
    </source>
</evidence>
<dbReference type="InterPro" id="IPR008146">
    <property type="entry name" value="Gln_synth_cat_dom"/>
</dbReference>
<dbReference type="InterPro" id="IPR027303">
    <property type="entry name" value="Gln_synth_gly_rich_site"/>
</dbReference>
<evidence type="ECO:0000313" key="10">
    <source>
        <dbReference type="Proteomes" id="UP000185680"/>
    </source>
</evidence>
<dbReference type="GO" id="GO:0006598">
    <property type="term" value="P:polyamine catabolic process"/>
    <property type="evidence" value="ECO:0007669"/>
    <property type="project" value="TreeGrafter"/>
</dbReference>
<feature type="domain" description="GS catalytic" evidence="6">
    <location>
        <begin position="122"/>
        <end position="455"/>
    </location>
</feature>
<evidence type="ECO:0000259" key="6">
    <source>
        <dbReference type="PROSITE" id="PS51987"/>
    </source>
</evidence>
<reference evidence="7 10" key="2">
    <citation type="submission" date="2016-10" db="EMBL/GenBank/DDBJ databases">
        <title>Hydorgenophaga sp. LPB0072 isolated from gastropod.</title>
        <authorList>
            <person name="Kim E."/>
            <person name="Yi H."/>
        </authorList>
    </citation>
    <scope>NUCLEOTIDE SEQUENCE [LARGE SCALE GENOMIC DNA]</scope>
    <source>
        <strain evidence="7 10">LPB0072</strain>
    </source>
</reference>
<evidence type="ECO:0000256" key="4">
    <source>
        <dbReference type="PROSITE-ProRule" id="PRU01331"/>
    </source>
</evidence>
<dbReference type="InterPro" id="IPR014746">
    <property type="entry name" value="Gln_synth/guanido_kin_cat_dom"/>
</dbReference>
<dbReference type="PANTHER" id="PTHR43785:SF12">
    <property type="entry name" value="TYPE-1 GLUTAMINE SYNTHETASE 2"/>
    <property type="match status" value="1"/>
</dbReference>
<dbReference type="GO" id="GO:0004356">
    <property type="term" value="F:glutamine synthetase activity"/>
    <property type="evidence" value="ECO:0007669"/>
    <property type="project" value="InterPro"/>
</dbReference>
<keyword evidence="9" id="KW-1185">Reference proteome</keyword>
<evidence type="ECO:0000313" key="9">
    <source>
        <dbReference type="Proteomes" id="UP000185657"/>
    </source>
</evidence>
<dbReference type="RefSeq" id="WP_066096076.1">
    <property type="nucleotide sequence ID" value="NZ_CP017476.1"/>
</dbReference>
<keyword evidence="2" id="KW-0436">Ligase</keyword>
<name>A0A167GJ80_9BURK</name>
<evidence type="ECO:0000256" key="3">
    <source>
        <dbReference type="ARBA" id="ARBA00022842"/>
    </source>
</evidence>
<dbReference type="Gene3D" id="3.30.590.10">
    <property type="entry name" value="Glutamine synthetase/guanido kinase, catalytic domain"/>
    <property type="match status" value="1"/>
</dbReference>
<comment type="similarity">
    <text evidence="4 5">Belongs to the glutamine synthetase family.</text>
</comment>
<dbReference type="AlphaFoldDB" id="A0A167GJ80"/>
<keyword evidence="3" id="KW-0460">Magnesium</keyword>
<reference evidence="8 9" key="1">
    <citation type="submission" date="2016-02" db="EMBL/GenBank/DDBJ databases">
        <title>Draft genome sequence of Hydrogenophaga sp. LPB0072.</title>
        <authorList>
            <person name="Shin S.-K."/>
            <person name="Yi H."/>
        </authorList>
    </citation>
    <scope>NUCLEOTIDE SEQUENCE [LARGE SCALE GENOMIC DNA]</scope>
    <source>
        <strain evidence="8 9">LPB0072</strain>
    </source>
</reference>
<dbReference type="Proteomes" id="UP000185657">
    <property type="component" value="Unassembled WGS sequence"/>
</dbReference>
<evidence type="ECO:0000256" key="1">
    <source>
        <dbReference type="ARBA" id="ARBA00001946"/>
    </source>
</evidence>
<dbReference type="GO" id="GO:0006542">
    <property type="term" value="P:glutamine biosynthetic process"/>
    <property type="evidence" value="ECO:0007669"/>
    <property type="project" value="InterPro"/>
</dbReference>
<accession>A0A167GJ80</accession>